<dbReference type="EMBL" id="FSRA01000001">
    <property type="protein sequence ID" value="SIN91636.1"/>
    <property type="molecule type" value="Genomic_DNA"/>
</dbReference>
<dbReference type="RefSeq" id="WP_074239172.1">
    <property type="nucleotide sequence ID" value="NZ_FSRA01000001.1"/>
</dbReference>
<feature type="transmembrane region" description="Helical" evidence="1">
    <location>
        <begin position="36"/>
        <end position="54"/>
    </location>
</feature>
<sequence length="61" mass="6626">MNVKRIFGAVLTVLGIIGLIYAGYGFIKHSIQTRELIVVGIIGLIFFFSGIGLVKNTKDEA</sequence>
<dbReference type="AlphaFoldDB" id="A0A1N6F8U3"/>
<reference evidence="2 3" key="1">
    <citation type="submission" date="2016-11" db="EMBL/GenBank/DDBJ databases">
        <authorList>
            <person name="Jaros S."/>
            <person name="Januszkiewicz K."/>
            <person name="Wedrychowicz H."/>
        </authorList>
    </citation>
    <scope>NUCLEOTIDE SEQUENCE [LARGE SCALE GENOMIC DNA]</scope>
    <source>
        <strain evidence="2 3">DSM 24787</strain>
    </source>
</reference>
<keyword evidence="1" id="KW-0472">Membrane</keyword>
<gene>
    <name evidence="2" type="ORF">SAMN04488055_2082</name>
</gene>
<keyword evidence="1" id="KW-1133">Transmembrane helix</keyword>
<organism evidence="2 3">
    <name type="scientific">Chitinophaga niabensis</name>
    <dbReference type="NCBI Taxonomy" id="536979"/>
    <lineage>
        <taxon>Bacteria</taxon>
        <taxon>Pseudomonadati</taxon>
        <taxon>Bacteroidota</taxon>
        <taxon>Chitinophagia</taxon>
        <taxon>Chitinophagales</taxon>
        <taxon>Chitinophagaceae</taxon>
        <taxon>Chitinophaga</taxon>
    </lineage>
</organism>
<accession>A0A1N6F8U3</accession>
<name>A0A1N6F8U3_9BACT</name>
<protein>
    <submittedName>
        <fullName evidence="2">Uncharacterized protein</fullName>
    </submittedName>
</protein>
<dbReference type="STRING" id="536979.SAMN04488055_2082"/>
<evidence type="ECO:0000313" key="3">
    <source>
        <dbReference type="Proteomes" id="UP000185003"/>
    </source>
</evidence>
<evidence type="ECO:0000256" key="1">
    <source>
        <dbReference type="SAM" id="Phobius"/>
    </source>
</evidence>
<proteinExistence type="predicted"/>
<keyword evidence="1" id="KW-0812">Transmembrane</keyword>
<feature type="transmembrane region" description="Helical" evidence="1">
    <location>
        <begin position="6"/>
        <end position="24"/>
    </location>
</feature>
<keyword evidence="3" id="KW-1185">Reference proteome</keyword>
<dbReference type="Proteomes" id="UP000185003">
    <property type="component" value="Unassembled WGS sequence"/>
</dbReference>
<evidence type="ECO:0000313" key="2">
    <source>
        <dbReference type="EMBL" id="SIN91636.1"/>
    </source>
</evidence>